<evidence type="ECO:0000313" key="3">
    <source>
        <dbReference type="EMBL" id="TMQ61629.1"/>
    </source>
</evidence>
<comment type="caution">
    <text evidence="3">The sequence shown here is derived from an EMBL/GenBank/DDBJ whole genome shotgun (WGS) entry which is preliminary data.</text>
</comment>
<dbReference type="GO" id="GO:0016740">
    <property type="term" value="F:transferase activity"/>
    <property type="evidence" value="ECO:0007669"/>
    <property type="project" value="UniProtKB-KW"/>
</dbReference>
<keyword evidence="1" id="KW-0808">Transferase</keyword>
<reference evidence="3 4" key="1">
    <citation type="journal article" date="2019" name="Nat. Microbiol.">
        <title>Mediterranean grassland soil C-N compound turnover is dependent on rainfall and depth, and is mediated by genomically divergent microorganisms.</title>
        <authorList>
            <person name="Diamond S."/>
            <person name="Andeer P.F."/>
            <person name="Li Z."/>
            <person name="Crits-Christoph A."/>
            <person name="Burstein D."/>
            <person name="Anantharaman K."/>
            <person name="Lane K.R."/>
            <person name="Thomas B.C."/>
            <person name="Pan C."/>
            <person name="Northen T.R."/>
            <person name="Banfield J.F."/>
        </authorList>
    </citation>
    <scope>NUCLEOTIDE SEQUENCE [LARGE SCALE GENOMIC DNA]</scope>
    <source>
        <strain evidence="3">WS_8</strain>
    </source>
</reference>
<gene>
    <name evidence="3" type="ORF">E6K78_12610</name>
</gene>
<protein>
    <submittedName>
        <fullName evidence="3">DUF4111 domain-containing protein</fullName>
    </submittedName>
</protein>
<feature type="domain" description="Adenylyltransferase AadA C-terminal" evidence="2">
    <location>
        <begin position="4"/>
        <end position="79"/>
    </location>
</feature>
<dbReference type="Pfam" id="PF13427">
    <property type="entry name" value="AadA_C"/>
    <property type="match status" value="1"/>
</dbReference>
<evidence type="ECO:0000259" key="2">
    <source>
        <dbReference type="Pfam" id="PF13427"/>
    </source>
</evidence>
<evidence type="ECO:0000313" key="4">
    <source>
        <dbReference type="Proteomes" id="UP000316609"/>
    </source>
</evidence>
<dbReference type="InterPro" id="IPR025184">
    <property type="entry name" value="AadA_C"/>
</dbReference>
<dbReference type="EMBL" id="VBOY01000167">
    <property type="protein sequence ID" value="TMQ61629.1"/>
    <property type="molecule type" value="Genomic_DNA"/>
</dbReference>
<name>A0A538TDA2_UNCEI</name>
<feature type="non-terminal residue" evidence="3">
    <location>
        <position position="100"/>
    </location>
</feature>
<evidence type="ECO:0000256" key="1">
    <source>
        <dbReference type="ARBA" id="ARBA00022679"/>
    </source>
</evidence>
<sequence>MFRDLRDAVVSLLHGWWTPASTCRRLLDNPFYRPYAVLTMCRMRYTLQYGVVVSKPSGARWAQAALDARWTPLIQAALAWSSDIVPDLCETLRFIDDTRP</sequence>
<proteinExistence type="predicted"/>
<accession>A0A538TDA2</accession>
<dbReference type="AlphaFoldDB" id="A0A538TDA2"/>
<dbReference type="Proteomes" id="UP000316609">
    <property type="component" value="Unassembled WGS sequence"/>
</dbReference>
<organism evidence="3 4">
    <name type="scientific">Eiseniibacteriota bacterium</name>
    <dbReference type="NCBI Taxonomy" id="2212470"/>
    <lineage>
        <taxon>Bacteria</taxon>
        <taxon>Candidatus Eiseniibacteriota</taxon>
    </lineage>
</organism>